<accession>A0A0J1HC33</accession>
<gene>
    <name evidence="1" type="ORF">ABT56_03020</name>
</gene>
<dbReference type="PATRIC" id="fig|1195763.3.peg.652"/>
<evidence type="ECO:0000313" key="2">
    <source>
        <dbReference type="Proteomes" id="UP000036097"/>
    </source>
</evidence>
<dbReference type="EMBL" id="LDOT01000002">
    <property type="protein sequence ID" value="KLV09181.1"/>
    <property type="molecule type" value="Genomic_DNA"/>
</dbReference>
<sequence>MTRPVIHIDSESYIQHHFAAILHLPPLLGGHPFVADASWLAHFRQRARLPRHSHYHGSRRLGFYYQWLWRELIIHHPDYHLIAEEIQVSEEGRTIGAVDFLVKNRVANTLEHWEVAIKFYLAHQGRWPGPNARDELDKKSARMLEHQLPLSGHSTISTKYGQIDTRRLIMQGRLFYPAFDHGKGSGIITNPAAPHGKWCYAEQIPALELRPLSKFDWLAPPDFNTLAPCPASELRAVGRPRMAVAPDQSVWFIMPGSWPNYR</sequence>
<dbReference type="Pfam" id="PF08907">
    <property type="entry name" value="DUF1853"/>
    <property type="match status" value="1"/>
</dbReference>
<dbReference type="RefSeq" id="WP_047877342.1">
    <property type="nucleotide sequence ID" value="NZ_LDOT01000002.1"/>
</dbReference>
<dbReference type="Proteomes" id="UP000036097">
    <property type="component" value="Unassembled WGS sequence"/>
</dbReference>
<keyword evidence="2" id="KW-1185">Reference proteome</keyword>
<evidence type="ECO:0008006" key="3">
    <source>
        <dbReference type="Google" id="ProtNLM"/>
    </source>
</evidence>
<dbReference type="OrthoDB" id="378654at2"/>
<dbReference type="InterPro" id="IPR015003">
    <property type="entry name" value="DUF1853"/>
</dbReference>
<reference evidence="1 2" key="1">
    <citation type="submission" date="2015-05" db="EMBL/GenBank/DDBJ databases">
        <title>Photobacterium galathea sp. nov.</title>
        <authorList>
            <person name="Machado H."/>
            <person name="Gram L."/>
        </authorList>
    </citation>
    <scope>NUCLEOTIDE SEQUENCE [LARGE SCALE GENOMIC DNA]</scope>
    <source>
        <strain evidence="1 2">CGMCC 1.12159</strain>
    </source>
</reference>
<protein>
    <recommendedName>
        <fullName evidence="3">DUF1853 family protein</fullName>
    </recommendedName>
</protein>
<dbReference type="STRING" id="1195763.ABT56_03020"/>
<dbReference type="AlphaFoldDB" id="A0A0J1HC33"/>
<comment type="caution">
    <text evidence="1">The sequence shown here is derived from an EMBL/GenBank/DDBJ whole genome shotgun (WGS) entry which is preliminary data.</text>
</comment>
<organism evidence="1 2">
    <name type="scientific">Photobacterium aquae</name>
    <dbReference type="NCBI Taxonomy" id="1195763"/>
    <lineage>
        <taxon>Bacteria</taxon>
        <taxon>Pseudomonadati</taxon>
        <taxon>Pseudomonadota</taxon>
        <taxon>Gammaproteobacteria</taxon>
        <taxon>Vibrionales</taxon>
        <taxon>Vibrionaceae</taxon>
        <taxon>Photobacterium</taxon>
    </lineage>
</organism>
<evidence type="ECO:0000313" key="1">
    <source>
        <dbReference type="EMBL" id="KLV09181.1"/>
    </source>
</evidence>
<proteinExistence type="predicted"/>
<name>A0A0J1HC33_9GAMM</name>